<proteinExistence type="predicted"/>
<evidence type="ECO:0000313" key="3">
    <source>
        <dbReference type="Proteomes" id="UP000324800"/>
    </source>
</evidence>
<evidence type="ECO:0000313" key="2">
    <source>
        <dbReference type="EMBL" id="KAA6366074.1"/>
    </source>
</evidence>
<dbReference type="EMBL" id="SNRW01019766">
    <property type="protein sequence ID" value="KAA6366074.1"/>
    <property type="molecule type" value="Genomic_DNA"/>
</dbReference>
<accession>A0A5J4U725</accession>
<name>A0A5J4U725_9EUKA</name>
<feature type="non-terminal residue" evidence="2">
    <location>
        <position position="1"/>
    </location>
</feature>
<reference evidence="2 3" key="1">
    <citation type="submission" date="2019-03" db="EMBL/GenBank/DDBJ databases">
        <title>Single cell metagenomics reveals metabolic interactions within the superorganism composed of flagellate Streblomastix strix and complex community of Bacteroidetes bacteria on its surface.</title>
        <authorList>
            <person name="Treitli S.C."/>
            <person name="Kolisko M."/>
            <person name="Husnik F."/>
            <person name="Keeling P."/>
            <person name="Hampl V."/>
        </authorList>
    </citation>
    <scope>NUCLEOTIDE SEQUENCE [LARGE SCALE GENOMIC DNA]</scope>
    <source>
        <strain evidence="2">ST1C</strain>
    </source>
</reference>
<comment type="caution">
    <text evidence="2">The sequence shown here is derived from an EMBL/GenBank/DDBJ whole genome shotgun (WGS) entry which is preliminary data.</text>
</comment>
<protein>
    <submittedName>
        <fullName evidence="2">Uncharacterized protein</fullName>
    </submittedName>
</protein>
<feature type="compositionally biased region" description="Gly residues" evidence="1">
    <location>
        <begin position="28"/>
        <end position="37"/>
    </location>
</feature>
<organism evidence="2 3">
    <name type="scientific">Streblomastix strix</name>
    <dbReference type="NCBI Taxonomy" id="222440"/>
    <lineage>
        <taxon>Eukaryota</taxon>
        <taxon>Metamonada</taxon>
        <taxon>Preaxostyla</taxon>
        <taxon>Oxymonadida</taxon>
        <taxon>Streblomastigidae</taxon>
        <taxon>Streblomastix</taxon>
    </lineage>
</organism>
<evidence type="ECO:0000256" key="1">
    <source>
        <dbReference type="SAM" id="MobiDB-lite"/>
    </source>
</evidence>
<sequence length="73" mass="7442">IYSDVDDLILVSASSNRDDNEDVSKRGAGQGVGGDCGSDGVRVVVDESSESDVSEESVPGIGEADPEAEKVNG</sequence>
<dbReference type="Proteomes" id="UP000324800">
    <property type="component" value="Unassembled WGS sequence"/>
</dbReference>
<feature type="region of interest" description="Disordered" evidence="1">
    <location>
        <begin position="13"/>
        <end position="73"/>
    </location>
</feature>
<dbReference type="AlphaFoldDB" id="A0A5J4U725"/>
<gene>
    <name evidence="2" type="ORF">EZS28_038398</name>
</gene>
<feature type="compositionally biased region" description="Basic and acidic residues" evidence="1">
    <location>
        <begin position="16"/>
        <end position="25"/>
    </location>
</feature>